<reference evidence="2" key="1">
    <citation type="submission" date="2022-03" db="EMBL/GenBank/DDBJ databases">
        <authorList>
            <person name="Martin H S."/>
        </authorList>
    </citation>
    <scope>NUCLEOTIDE SEQUENCE</scope>
</reference>
<dbReference type="PANTHER" id="PTHR20933">
    <property type="entry name" value="F-BOX ONLY PROTEIN 33"/>
    <property type="match status" value="1"/>
</dbReference>
<gene>
    <name evidence="2" type="ORF">IPOD504_LOCUS10635</name>
</gene>
<evidence type="ECO:0000313" key="2">
    <source>
        <dbReference type="EMBL" id="CAH2058539.1"/>
    </source>
</evidence>
<dbReference type="Gene3D" id="3.80.10.10">
    <property type="entry name" value="Ribonuclease Inhibitor"/>
    <property type="match status" value="1"/>
</dbReference>
<dbReference type="Pfam" id="PF00646">
    <property type="entry name" value="F-box"/>
    <property type="match status" value="1"/>
</dbReference>
<proteinExistence type="predicted"/>
<evidence type="ECO:0000313" key="3">
    <source>
        <dbReference type="Proteomes" id="UP000837857"/>
    </source>
</evidence>
<dbReference type="InterPro" id="IPR001810">
    <property type="entry name" value="F-box_dom"/>
</dbReference>
<dbReference type="Proteomes" id="UP000837857">
    <property type="component" value="Chromosome 25"/>
</dbReference>
<accession>A0ABN8IR95</accession>
<feature type="domain" description="F-box" evidence="1">
    <location>
        <begin position="10"/>
        <end position="49"/>
    </location>
</feature>
<feature type="non-terminal residue" evidence="2">
    <location>
        <position position="1"/>
    </location>
</feature>
<sequence length="467" mass="54191">MMSSADWGGLPLLPLRCVLEHLSTEDALAATSVCRHWRSALLLYEGHKETLKLRVTELDRSMFLTRIFRKYTRRLHVHINCSDLQLELEEFLNYILPQFFDTQELNEVVFIGPNYLKQTYLSPIVKLKRKIIEGLLYKHLHCIQKLTFMGCEMSTMNTVEKENYVHKRYESYTRPLSFNSVTSPMDAVLSRCSVGLMVFSTLQHITVDYWSISTEALETLSHLTLFKHLTLNITRRRKMSLAPIDWERLGAFYPNGLEVSVNIIAIPIRKFDDVIDKVLVSGLNLTSLKVMYCKTFHDPLLRHLASLFKNTLKELVWVDCPSECPETRPKGGDEEDYDACNVNPLILICWQCAQLRRLVIHGYWVWQYDVVGFVRLRKTLRHLEISSVQGTFGRRVARAQPSAAHVLVGDAPQPLDHHFVHQVNEYTSYRWRPTAWHRLHPGLRAHATPDQRTAYILHEARRPLGVT</sequence>
<keyword evidence="3" id="KW-1185">Reference proteome</keyword>
<dbReference type="Gene3D" id="1.20.1280.50">
    <property type="match status" value="1"/>
</dbReference>
<dbReference type="SMART" id="SM00256">
    <property type="entry name" value="FBOX"/>
    <property type="match status" value="1"/>
</dbReference>
<dbReference type="SUPFAM" id="SSF81383">
    <property type="entry name" value="F-box domain"/>
    <property type="match status" value="1"/>
</dbReference>
<protein>
    <recommendedName>
        <fullName evidence="1">F-box domain-containing protein</fullName>
    </recommendedName>
</protein>
<name>A0ABN8IR95_9NEOP</name>
<dbReference type="SUPFAM" id="SSF52047">
    <property type="entry name" value="RNI-like"/>
    <property type="match status" value="1"/>
</dbReference>
<evidence type="ECO:0000259" key="1">
    <source>
        <dbReference type="SMART" id="SM00256"/>
    </source>
</evidence>
<dbReference type="InterPro" id="IPR036047">
    <property type="entry name" value="F-box-like_dom_sf"/>
</dbReference>
<dbReference type="PANTHER" id="PTHR20933:SF3">
    <property type="entry name" value="F-BOX ONLY PROTEIN 33"/>
    <property type="match status" value="1"/>
</dbReference>
<organism evidence="2 3">
    <name type="scientific">Iphiclides podalirius</name>
    <name type="common">scarce swallowtail</name>
    <dbReference type="NCBI Taxonomy" id="110791"/>
    <lineage>
        <taxon>Eukaryota</taxon>
        <taxon>Metazoa</taxon>
        <taxon>Ecdysozoa</taxon>
        <taxon>Arthropoda</taxon>
        <taxon>Hexapoda</taxon>
        <taxon>Insecta</taxon>
        <taxon>Pterygota</taxon>
        <taxon>Neoptera</taxon>
        <taxon>Endopterygota</taxon>
        <taxon>Lepidoptera</taxon>
        <taxon>Glossata</taxon>
        <taxon>Ditrysia</taxon>
        <taxon>Papilionoidea</taxon>
        <taxon>Papilionidae</taxon>
        <taxon>Papilioninae</taxon>
        <taxon>Iphiclides</taxon>
    </lineage>
</organism>
<dbReference type="EMBL" id="OW152837">
    <property type="protein sequence ID" value="CAH2058539.1"/>
    <property type="molecule type" value="Genomic_DNA"/>
</dbReference>
<dbReference type="InterPro" id="IPR032675">
    <property type="entry name" value="LRR_dom_sf"/>
</dbReference>